<evidence type="ECO:0000256" key="2">
    <source>
        <dbReference type="ARBA" id="ARBA00022741"/>
    </source>
</evidence>
<dbReference type="InterPro" id="IPR011545">
    <property type="entry name" value="DEAD/DEAH_box_helicase_dom"/>
</dbReference>
<evidence type="ECO:0000256" key="7">
    <source>
        <dbReference type="ARBA" id="ARBA00034617"/>
    </source>
</evidence>
<dbReference type="PROSITE" id="PS51192">
    <property type="entry name" value="HELICASE_ATP_BIND_1"/>
    <property type="match status" value="1"/>
</dbReference>
<keyword evidence="5" id="KW-0413">Isomerase</keyword>
<feature type="chain" id="PRO_5041959496" description="DNA 3'-5' helicase" evidence="9">
    <location>
        <begin position="22"/>
        <end position="587"/>
    </location>
</feature>
<evidence type="ECO:0000256" key="8">
    <source>
        <dbReference type="ARBA" id="ARBA00034808"/>
    </source>
</evidence>
<dbReference type="Pfam" id="PF00271">
    <property type="entry name" value="Helicase_C"/>
    <property type="match status" value="1"/>
</dbReference>
<evidence type="ECO:0000256" key="4">
    <source>
        <dbReference type="ARBA" id="ARBA00023125"/>
    </source>
</evidence>
<keyword evidence="12" id="KW-0378">Hydrolase</keyword>
<dbReference type="EC" id="5.6.2.4" evidence="8"/>
<accession>A0AAD7JPK0</accession>
<evidence type="ECO:0000313" key="12">
    <source>
        <dbReference type="EMBL" id="KAJ7769073.1"/>
    </source>
</evidence>
<proteinExistence type="inferred from homology"/>
<keyword evidence="9" id="KW-0732">Signal</keyword>
<dbReference type="GO" id="GO:0016787">
    <property type="term" value="F:hydrolase activity"/>
    <property type="evidence" value="ECO:0007669"/>
    <property type="project" value="UniProtKB-KW"/>
</dbReference>
<dbReference type="InterPro" id="IPR001650">
    <property type="entry name" value="Helicase_C-like"/>
</dbReference>
<dbReference type="PANTHER" id="PTHR13710:SF153">
    <property type="entry name" value="RECQ-LIKE DNA HELICASE BLM"/>
    <property type="match status" value="1"/>
</dbReference>
<sequence>MARGCFALALFFFLILPATFAFKFHSPDGFCLVRQILLDALPHFEPHSYQMDGICKVLDGVDLVAVTPTGSGKTGFLFLTILVMIAISKNPSLCPAVKFPNDPTIVVVCPTNSIEQQMEENMTKLGISALTINLDTVAAARLKGQNLWIRAQAGISMLILGPEQLISKGFRDLLEHEPFYDRVCALGVDEIHLLVNWGLSFRKSFKQIGFMRARLRPGVPILGLTATLLGDPKVQDAIFALLGIIFRKLHSGIDGRRFPEIAWVLDNTDKTIIFIATISGVFRLKCYLNSLRPADSDRDFRIRMHTGLNWPDDKRQTLEDMLHDPRCQIIIATNGLAQGNDLNVIKTVIQIGEPESVEMYVQKPGRARPTVKDPRAFFYISDNRMALAAKIVEQTDAENEVQAQKAALSKKSTPRMSRSVAEVLTAPCKPAEQDRQFCDPEHDTPCECVTFTASPPHPRPAHCRCSGCMPEASADLYQRPSKKKAASDIPANQRLTKAMKVVGTSRLEEFRFSIWSSASDYTFGLTPLAEFLPDTTIKQILDRFAKIRVFADLIPFIDQLAGMAGWNARLWEVIVELRETFQGMRKK</sequence>
<evidence type="ECO:0000256" key="1">
    <source>
        <dbReference type="ARBA" id="ARBA00005446"/>
    </source>
</evidence>
<protein>
    <recommendedName>
        <fullName evidence="8">DNA 3'-5' helicase</fullName>
        <ecNumber evidence="8">5.6.2.4</ecNumber>
    </recommendedName>
</protein>
<dbReference type="GO" id="GO:0003677">
    <property type="term" value="F:DNA binding"/>
    <property type="evidence" value="ECO:0007669"/>
    <property type="project" value="UniProtKB-KW"/>
</dbReference>
<evidence type="ECO:0000259" key="10">
    <source>
        <dbReference type="PROSITE" id="PS51192"/>
    </source>
</evidence>
<evidence type="ECO:0000256" key="9">
    <source>
        <dbReference type="SAM" id="SignalP"/>
    </source>
</evidence>
<dbReference type="Gene3D" id="3.40.50.300">
    <property type="entry name" value="P-loop containing nucleotide triphosphate hydrolases"/>
    <property type="match status" value="2"/>
</dbReference>
<dbReference type="GO" id="GO:0005737">
    <property type="term" value="C:cytoplasm"/>
    <property type="evidence" value="ECO:0007669"/>
    <property type="project" value="TreeGrafter"/>
</dbReference>
<dbReference type="GO" id="GO:0005634">
    <property type="term" value="C:nucleus"/>
    <property type="evidence" value="ECO:0007669"/>
    <property type="project" value="TreeGrafter"/>
</dbReference>
<comment type="caution">
    <text evidence="12">The sequence shown here is derived from an EMBL/GenBank/DDBJ whole genome shotgun (WGS) entry which is preliminary data.</text>
</comment>
<dbReference type="GO" id="GO:0000724">
    <property type="term" value="P:double-strand break repair via homologous recombination"/>
    <property type="evidence" value="ECO:0007669"/>
    <property type="project" value="TreeGrafter"/>
</dbReference>
<dbReference type="AlphaFoldDB" id="A0AAD7JPK0"/>
<evidence type="ECO:0000259" key="11">
    <source>
        <dbReference type="PROSITE" id="PS51194"/>
    </source>
</evidence>
<evidence type="ECO:0000256" key="3">
    <source>
        <dbReference type="ARBA" id="ARBA00022840"/>
    </source>
</evidence>
<reference evidence="12" key="1">
    <citation type="submission" date="2023-03" db="EMBL/GenBank/DDBJ databases">
        <title>Massive genome expansion in bonnet fungi (Mycena s.s.) driven by repeated elements and novel gene families across ecological guilds.</title>
        <authorList>
            <consortium name="Lawrence Berkeley National Laboratory"/>
            <person name="Harder C.B."/>
            <person name="Miyauchi S."/>
            <person name="Viragh M."/>
            <person name="Kuo A."/>
            <person name="Thoen E."/>
            <person name="Andreopoulos B."/>
            <person name="Lu D."/>
            <person name="Skrede I."/>
            <person name="Drula E."/>
            <person name="Henrissat B."/>
            <person name="Morin E."/>
            <person name="Kohler A."/>
            <person name="Barry K."/>
            <person name="LaButti K."/>
            <person name="Morin E."/>
            <person name="Salamov A."/>
            <person name="Lipzen A."/>
            <person name="Mereny Z."/>
            <person name="Hegedus B."/>
            <person name="Baldrian P."/>
            <person name="Stursova M."/>
            <person name="Weitz H."/>
            <person name="Taylor A."/>
            <person name="Grigoriev I.V."/>
            <person name="Nagy L.G."/>
            <person name="Martin F."/>
            <person name="Kauserud H."/>
        </authorList>
    </citation>
    <scope>NUCLEOTIDE SEQUENCE</scope>
    <source>
        <strain evidence="12">CBHHK188m</strain>
    </source>
</reference>
<keyword evidence="13" id="KW-1185">Reference proteome</keyword>
<dbReference type="Proteomes" id="UP001215280">
    <property type="component" value="Unassembled WGS sequence"/>
</dbReference>
<evidence type="ECO:0000256" key="6">
    <source>
        <dbReference type="ARBA" id="ARBA00023242"/>
    </source>
</evidence>
<keyword evidence="6" id="KW-0539">Nucleus</keyword>
<dbReference type="PANTHER" id="PTHR13710">
    <property type="entry name" value="DNA HELICASE RECQ FAMILY MEMBER"/>
    <property type="match status" value="1"/>
</dbReference>
<dbReference type="GO" id="GO:0043138">
    <property type="term" value="F:3'-5' DNA helicase activity"/>
    <property type="evidence" value="ECO:0007669"/>
    <property type="project" value="UniProtKB-EC"/>
</dbReference>
<dbReference type="Pfam" id="PF00270">
    <property type="entry name" value="DEAD"/>
    <property type="match status" value="1"/>
</dbReference>
<dbReference type="InterPro" id="IPR014001">
    <property type="entry name" value="Helicase_ATP-bd"/>
</dbReference>
<comment type="catalytic activity">
    <reaction evidence="7">
        <text>Couples ATP hydrolysis with the unwinding of duplex DNA by translocating in the 3'-5' direction.</text>
        <dbReference type="EC" id="5.6.2.4"/>
    </reaction>
</comment>
<dbReference type="SMART" id="SM00487">
    <property type="entry name" value="DEXDc"/>
    <property type="match status" value="1"/>
</dbReference>
<organism evidence="12 13">
    <name type="scientific">Mycena maculata</name>
    <dbReference type="NCBI Taxonomy" id="230809"/>
    <lineage>
        <taxon>Eukaryota</taxon>
        <taxon>Fungi</taxon>
        <taxon>Dikarya</taxon>
        <taxon>Basidiomycota</taxon>
        <taxon>Agaricomycotina</taxon>
        <taxon>Agaricomycetes</taxon>
        <taxon>Agaricomycetidae</taxon>
        <taxon>Agaricales</taxon>
        <taxon>Marasmiineae</taxon>
        <taxon>Mycenaceae</taxon>
        <taxon>Mycena</taxon>
    </lineage>
</organism>
<evidence type="ECO:0000256" key="5">
    <source>
        <dbReference type="ARBA" id="ARBA00023235"/>
    </source>
</evidence>
<keyword evidence="2" id="KW-0547">Nucleotide-binding</keyword>
<gene>
    <name evidence="12" type="ORF">DFH07DRAFT_1006765</name>
</gene>
<keyword evidence="4" id="KW-0238">DNA-binding</keyword>
<feature type="signal peptide" evidence="9">
    <location>
        <begin position="1"/>
        <end position="21"/>
    </location>
</feature>
<feature type="domain" description="Helicase C-terminal" evidence="11">
    <location>
        <begin position="260"/>
        <end position="421"/>
    </location>
</feature>
<name>A0AAD7JPK0_9AGAR</name>
<dbReference type="GO" id="GO:0009378">
    <property type="term" value="F:four-way junction helicase activity"/>
    <property type="evidence" value="ECO:0007669"/>
    <property type="project" value="TreeGrafter"/>
</dbReference>
<dbReference type="PROSITE" id="PS51194">
    <property type="entry name" value="HELICASE_CTER"/>
    <property type="match status" value="1"/>
</dbReference>
<keyword evidence="3" id="KW-0067">ATP-binding</keyword>
<dbReference type="InterPro" id="IPR027417">
    <property type="entry name" value="P-loop_NTPase"/>
</dbReference>
<dbReference type="SUPFAM" id="SSF52540">
    <property type="entry name" value="P-loop containing nucleoside triphosphate hydrolases"/>
    <property type="match status" value="1"/>
</dbReference>
<feature type="domain" description="Helicase ATP-binding" evidence="10">
    <location>
        <begin position="54"/>
        <end position="246"/>
    </location>
</feature>
<dbReference type="EMBL" id="JARJLG010000026">
    <property type="protein sequence ID" value="KAJ7769073.1"/>
    <property type="molecule type" value="Genomic_DNA"/>
</dbReference>
<dbReference type="GO" id="GO:0005694">
    <property type="term" value="C:chromosome"/>
    <property type="evidence" value="ECO:0007669"/>
    <property type="project" value="TreeGrafter"/>
</dbReference>
<evidence type="ECO:0000313" key="13">
    <source>
        <dbReference type="Proteomes" id="UP001215280"/>
    </source>
</evidence>
<comment type="similarity">
    <text evidence="1">Belongs to the helicase family. RecQ subfamily.</text>
</comment>
<dbReference type="GO" id="GO:0005524">
    <property type="term" value="F:ATP binding"/>
    <property type="evidence" value="ECO:0007669"/>
    <property type="project" value="UniProtKB-KW"/>
</dbReference>